<dbReference type="SMART" id="SM00822">
    <property type="entry name" value="PKS_KR"/>
    <property type="match status" value="1"/>
</dbReference>
<dbReference type="InterPro" id="IPR002347">
    <property type="entry name" value="SDR_fam"/>
</dbReference>
<dbReference type="InterPro" id="IPR057326">
    <property type="entry name" value="KR_dom"/>
</dbReference>
<dbReference type="Pfam" id="PF13561">
    <property type="entry name" value="adh_short_C2"/>
    <property type="match status" value="1"/>
</dbReference>
<evidence type="ECO:0000256" key="1">
    <source>
        <dbReference type="ARBA" id="ARBA00006484"/>
    </source>
</evidence>
<evidence type="ECO:0000256" key="2">
    <source>
        <dbReference type="ARBA" id="ARBA00022857"/>
    </source>
</evidence>
<keyword evidence="3" id="KW-0560">Oxidoreductase</keyword>
<evidence type="ECO:0000259" key="4">
    <source>
        <dbReference type="SMART" id="SM00822"/>
    </source>
</evidence>
<dbReference type="InterPro" id="IPR036291">
    <property type="entry name" value="NAD(P)-bd_dom_sf"/>
</dbReference>
<dbReference type="FunFam" id="3.40.50.720:FF:000398">
    <property type="entry name" value="Probable 2-deoxy-D-gluconate 3-dehydrogenase"/>
    <property type="match status" value="1"/>
</dbReference>
<dbReference type="PRINTS" id="PR00080">
    <property type="entry name" value="SDRFAMILY"/>
</dbReference>
<dbReference type="PROSITE" id="PS00061">
    <property type="entry name" value="ADH_SHORT"/>
    <property type="match status" value="1"/>
</dbReference>
<dbReference type="EMBL" id="QWIO01002266">
    <property type="protein sequence ID" value="RMY59058.1"/>
    <property type="molecule type" value="Genomic_DNA"/>
</dbReference>
<dbReference type="VEuPathDB" id="FungiDB:BTJ68_06859"/>
<dbReference type="SUPFAM" id="SSF51735">
    <property type="entry name" value="NAD(P)-binding Rossmann-fold domains"/>
    <property type="match status" value="1"/>
</dbReference>
<dbReference type="Proteomes" id="UP000269539">
    <property type="component" value="Unassembled WGS sequence"/>
</dbReference>
<evidence type="ECO:0000313" key="5">
    <source>
        <dbReference type="EMBL" id="RMY59058.1"/>
    </source>
</evidence>
<evidence type="ECO:0000313" key="6">
    <source>
        <dbReference type="Proteomes" id="UP000269539"/>
    </source>
</evidence>
<dbReference type="AlphaFoldDB" id="A0A3M7D3Z8"/>
<organism evidence="5 6">
    <name type="scientific">Hortaea werneckii</name>
    <name type="common">Black yeast</name>
    <name type="synonym">Cladosporium werneckii</name>
    <dbReference type="NCBI Taxonomy" id="91943"/>
    <lineage>
        <taxon>Eukaryota</taxon>
        <taxon>Fungi</taxon>
        <taxon>Dikarya</taxon>
        <taxon>Ascomycota</taxon>
        <taxon>Pezizomycotina</taxon>
        <taxon>Dothideomycetes</taxon>
        <taxon>Dothideomycetidae</taxon>
        <taxon>Mycosphaerellales</taxon>
        <taxon>Teratosphaeriaceae</taxon>
        <taxon>Hortaea</taxon>
    </lineage>
</organism>
<dbReference type="PANTHER" id="PTHR42760:SF5">
    <property type="entry name" value="2-DEHYDRO-3-DEOXY-D-GLUCONATE 5-DEHYDROGENASE"/>
    <property type="match status" value="1"/>
</dbReference>
<accession>A0A3M7D3Z8</accession>
<dbReference type="PANTHER" id="PTHR42760">
    <property type="entry name" value="SHORT-CHAIN DEHYDROGENASES/REDUCTASES FAMILY MEMBER"/>
    <property type="match status" value="1"/>
</dbReference>
<keyword evidence="2" id="KW-0521">NADP</keyword>
<dbReference type="PRINTS" id="PR00081">
    <property type="entry name" value="GDHRDH"/>
</dbReference>
<comment type="caution">
    <text evidence="5">The sequence shown here is derived from an EMBL/GenBank/DDBJ whole genome shotgun (WGS) entry which is preliminary data.</text>
</comment>
<dbReference type="Gene3D" id="3.40.50.720">
    <property type="entry name" value="NAD(P)-binding Rossmann-like Domain"/>
    <property type="match status" value="1"/>
</dbReference>
<dbReference type="InterPro" id="IPR020904">
    <property type="entry name" value="Sc_DH/Rdtase_CS"/>
</dbReference>
<proteinExistence type="inferred from homology"/>
<name>A0A3M7D3Z8_HORWE</name>
<reference evidence="5 6" key="1">
    <citation type="journal article" date="2018" name="BMC Genomics">
        <title>Genomic evidence for intraspecific hybridization in a clonal and extremely halotolerant yeast.</title>
        <authorList>
            <person name="Gostincar C."/>
            <person name="Stajich J.E."/>
            <person name="Zupancic J."/>
            <person name="Zalar P."/>
            <person name="Gunde-Cimerman N."/>
        </authorList>
    </citation>
    <scope>NUCLEOTIDE SEQUENCE [LARGE SCALE GENOMIC DNA]</scope>
    <source>
        <strain evidence="5 6">EXF-10513</strain>
    </source>
</reference>
<feature type="domain" description="Ketoreductase" evidence="4">
    <location>
        <begin position="32"/>
        <end position="206"/>
    </location>
</feature>
<gene>
    <name evidence="5" type="ORF">D0864_13282</name>
</gene>
<protein>
    <recommendedName>
        <fullName evidence="4">Ketoreductase domain-containing protein</fullName>
    </recommendedName>
</protein>
<evidence type="ECO:0000256" key="3">
    <source>
        <dbReference type="ARBA" id="ARBA00023002"/>
    </source>
</evidence>
<dbReference type="GO" id="GO:0016616">
    <property type="term" value="F:oxidoreductase activity, acting on the CH-OH group of donors, NAD or NADP as acceptor"/>
    <property type="evidence" value="ECO:0007669"/>
    <property type="project" value="UniProtKB-ARBA"/>
</dbReference>
<sequence length="349" mass="37609">MASERAQQFSEHLQSGPGKMNSVQQLFSLEGKTALVTGGTRGIGQAMAIALAEAGADVLLVQRDESNQATKQAIEKIGRKSQIYTADLASNESMKSLLPKVLKDGYQIHILLNCGGIQRRHPAHQFPDDDWNEVMQVNLNAVFTLCRDVGAHMLARSPDEHGRRGSIINVGSLLTFQGGINVPAYAASKGAVGQLTKALSNQWAAQGICVNAIAPGYIATEMNTALINDEKRAASILERIPAGRWGNPEDFKGSVVYLASRASGYVSGEILTVDGGWMVLKRSVIVLRTAATLDCGPTPLHPNAFALYKAQTETPEKPETVEPHVLWVESMRYFLSEPPPMLETGFGAG</sequence>
<comment type="similarity">
    <text evidence="1">Belongs to the short-chain dehydrogenases/reductases (SDR) family.</text>
</comment>